<dbReference type="KEGG" id="psi:S70_19985"/>
<feature type="signal peptide" evidence="1">
    <location>
        <begin position="1"/>
        <end position="23"/>
    </location>
</feature>
<reference evidence="3" key="2">
    <citation type="submission" date="2012-04" db="EMBL/GenBank/DDBJ databases">
        <title>Complete genome sequence of Providencia stuartii clinical isolate MRSN 2154.</title>
        <authorList>
            <person name="Clifford R.J."/>
            <person name="Hang J."/>
            <person name="Riley M.C."/>
            <person name="Onmus-Leone F."/>
            <person name="Kuschner R.A."/>
            <person name="Lesho E.P."/>
            <person name="Waterman P.E."/>
        </authorList>
    </citation>
    <scope>NUCLEOTIDE SEQUENCE [LARGE SCALE GENOMIC DNA]</scope>
    <source>
        <strain evidence="3">MRSN 2154</strain>
    </source>
</reference>
<evidence type="ECO:0000256" key="1">
    <source>
        <dbReference type="SAM" id="SignalP"/>
    </source>
</evidence>
<gene>
    <name evidence="2" type="ordered locus">S70_19985</name>
</gene>
<evidence type="ECO:0008006" key="4">
    <source>
        <dbReference type="Google" id="ProtNLM"/>
    </source>
</evidence>
<dbReference type="Proteomes" id="UP000005012">
    <property type="component" value="Chromosome"/>
</dbReference>
<proteinExistence type="predicted"/>
<protein>
    <recommendedName>
        <fullName evidence="4">Lipoprotein</fullName>
    </recommendedName>
</protein>
<keyword evidence="1" id="KW-0732">Signal</keyword>
<dbReference type="EMBL" id="CP003488">
    <property type="protein sequence ID" value="AFH95786.1"/>
    <property type="molecule type" value="Genomic_DNA"/>
</dbReference>
<dbReference type="GeneID" id="93519484"/>
<sequence length="301" mass="34484">MKCETLPIITSLLSLLFMSDALALKACSNEQRNINKQNAYIITGDIFYGPVKSVKTIHTRPENKYGKTDNGTRVYQFSDCNELTEFSWESQRVISPSDSVTFVSDEELIGSNPYHVKAVSDFSASSNSSYTNASLFYYTDSNGRIIKNEEIVLTKNRVFSDADEENKRRELSENSDDTFSVSVINWNNGLINNRVGEQYGAKIAFQYNYNHLNKLESVIDSESDKPVNVFLQKIKYYYDSKGFPNETVSELYENGQLYSFDTIKCQEKDLHGNCLMTTTTTTKTKFKPEITKTTQYIYTYY</sequence>
<name>A0A140ST83_PROSM</name>
<dbReference type="HOGENOM" id="CLU_979564_0_0_6"/>
<dbReference type="PATRIC" id="fig|1157951.4.peg.4021"/>
<evidence type="ECO:0000313" key="2">
    <source>
        <dbReference type="EMBL" id="AFH95786.1"/>
    </source>
</evidence>
<dbReference type="RefSeq" id="WP_014658265.1">
    <property type="nucleotide sequence ID" value="NC_017731.1"/>
</dbReference>
<dbReference type="AlphaFoldDB" id="A0A140ST83"/>
<evidence type="ECO:0000313" key="3">
    <source>
        <dbReference type="Proteomes" id="UP000005012"/>
    </source>
</evidence>
<feature type="chain" id="PRO_5007305148" description="Lipoprotein" evidence="1">
    <location>
        <begin position="24"/>
        <end position="301"/>
    </location>
</feature>
<organism evidence="2 3">
    <name type="scientific">Providencia stuartii (strain MRSN 2154)</name>
    <dbReference type="NCBI Taxonomy" id="1157951"/>
    <lineage>
        <taxon>Bacteria</taxon>
        <taxon>Pseudomonadati</taxon>
        <taxon>Pseudomonadota</taxon>
        <taxon>Gammaproteobacteria</taxon>
        <taxon>Enterobacterales</taxon>
        <taxon>Morganellaceae</taxon>
        <taxon>Providencia</taxon>
    </lineage>
</organism>
<reference evidence="2 3" key="1">
    <citation type="journal article" date="2012" name="J. Bacteriol.">
        <title>Complete Genome Sequence of Providencia stuartii Clinical Isolate MRSN 2154.</title>
        <authorList>
            <person name="Clifford R.J."/>
            <person name="Hang J."/>
            <person name="Riley M.C."/>
            <person name="Onmus-Leone F."/>
            <person name="Kuschner R.A."/>
            <person name="Lesho E.P."/>
            <person name="Waterman P.E."/>
        </authorList>
    </citation>
    <scope>NUCLEOTIDE SEQUENCE [LARGE SCALE GENOMIC DNA]</scope>
    <source>
        <strain evidence="2 3">MRSN 2154</strain>
    </source>
</reference>
<accession>A0A140ST83</accession>